<dbReference type="GO" id="GO:0003725">
    <property type="term" value="F:double-stranded RNA binding"/>
    <property type="evidence" value="ECO:0007669"/>
    <property type="project" value="TreeGrafter"/>
</dbReference>
<reference evidence="4" key="1">
    <citation type="submission" date="2021-10" db="EMBL/GenBank/DDBJ databases">
        <title>Tropical sea cucumber genome reveals ecological adaptation and Cuvierian tubules defense mechanism.</title>
        <authorList>
            <person name="Chen T."/>
        </authorList>
    </citation>
    <scope>NUCLEOTIDE SEQUENCE</scope>
    <source>
        <strain evidence="4">Nanhai2018</strain>
        <tissue evidence="4">Muscle</tissue>
    </source>
</reference>
<feature type="domain" description="2'-5'-oligoadenylate synthetase 1" evidence="3">
    <location>
        <begin position="163"/>
        <end position="291"/>
    </location>
</feature>
<dbReference type="Gene3D" id="1.10.1410.20">
    <property type="entry name" value="2'-5'-oligoadenylate synthetase 1, domain 2"/>
    <property type="match status" value="1"/>
</dbReference>
<feature type="region of interest" description="Disordered" evidence="2">
    <location>
        <begin position="414"/>
        <end position="438"/>
    </location>
</feature>
<dbReference type="PROSITE" id="PS50152">
    <property type="entry name" value="25A_SYNTH_3"/>
    <property type="match status" value="1"/>
</dbReference>
<dbReference type="SUPFAM" id="SSF81301">
    <property type="entry name" value="Nucleotidyltransferase"/>
    <property type="match status" value="1"/>
</dbReference>
<dbReference type="EMBL" id="JAIZAY010000012">
    <property type="protein sequence ID" value="KAJ8031824.1"/>
    <property type="molecule type" value="Genomic_DNA"/>
</dbReference>
<dbReference type="SUPFAM" id="SSF81631">
    <property type="entry name" value="PAP/OAS1 substrate-binding domain"/>
    <property type="match status" value="1"/>
</dbReference>
<dbReference type="GO" id="GO:0016020">
    <property type="term" value="C:membrane"/>
    <property type="evidence" value="ECO:0007669"/>
    <property type="project" value="TreeGrafter"/>
</dbReference>
<evidence type="ECO:0000259" key="3">
    <source>
        <dbReference type="Pfam" id="PF10421"/>
    </source>
</evidence>
<dbReference type="Gene3D" id="3.30.460.10">
    <property type="entry name" value="Beta Polymerase, domain 2"/>
    <property type="match status" value="1"/>
</dbReference>
<comment type="caution">
    <text evidence="4">The sequence shown here is derived from an EMBL/GenBank/DDBJ whole genome shotgun (WGS) entry which is preliminary data.</text>
</comment>
<comment type="similarity">
    <text evidence="1">Belongs to the 2-5A synthase family.</text>
</comment>
<keyword evidence="5" id="KW-1185">Reference proteome</keyword>
<name>A0A9Q1BSG6_HOLLE</name>
<evidence type="ECO:0000313" key="4">
    <source>
        <dbReference type="EMBL" id="KAJ8031824.1"/>
    </source>
</evidence>
<gene>
    <name evidence="4" type="ORF">HOLleu_25151</name>
</gene>
<dbReference type="PANTHER" id="PTHR11258:SF11">
    <property type="entry name" value="C2H2-TYPE DOMAIN-CONTAINING PROTEIN"/>
    <property type="match status" value="1"/>
</dbReference>
<dbReference type="Proteomes" id="UP001152320">
    <property type="component" value="Chromosome 12"/>
</dbReference>
<dbReference type="OrthoDB" id="9978031at2759"/>
<evidence type="ECO:0000256" key="2">
    <source>
        <dbReference type="SAM" id="MobiDB-lite"/>
    </source>
</evidence>
<evidence type="ECO:0000313" key="5">
    <source>
        <dbReference type="Proteomes" id="UP001152320"/>
    </source>
</evidence>
<feature type="compositionally biased region" description="Basic and acidic residues" evidence="2">
    <location>
        <begin position="427"/>
        <end position="438"/>
    </location>
</feature>
<organism evidence="4 5">
    <name type="scientific">Holothuria leucospilota</name>
    <name type="common">Black long sea cucumber</name>
    <name type="synonym">Mertensiothuria leucospilota</name>
    <dbReference type="NCBI Taxonomy" id="206669"/>
    <lineage>
        <taxon>Eukaryota</taxon>
        <taxon>Metazoa</taxon>
        <taxon>Echinodermata</taxon>
        <taxon>Eleutherozoa</taxon>
        <taxon>Echinozoa</taxon>
        <taxon>Holothuroidea</taxon>
        <taxon>Aspidochirotacea</taxon>
        <taxon>Aspidochirotida</taxon>
        <taxon>Holothuriidae</taxon>
        <taxon>Holothuria</taxon>
    </lineage>
</organism>
<accession>A0A9Q1BSG6</accession>
<dbReference type="AlphaFoldDB" id="A0A9Q1BSG6"/>
<dbReference type="GO" id="GO:0005654">
    <property type="term" value="C:nucleoplasm"/>
    <property type="evidence" value="ECO:0007669"/>
    <property type="project" value="TreeGrafter"/>
</dbReference>
<dbReference type="InterPro" id="IPR018952">
    <property type="entry name" value="2-5-oligoAdlate_synth_1_dom2/C"/>
</dbReference>
<dbReference type="InterPro" id="IPR043519">
    <property type="entry name" value="NT_sf"/>
</dbReference>
<evidence type="ECO:0000256" key="1">
    <source>
        <dbReference type="ARBA" id="ARBA00009526"/>
    </source>
</evidence>
<protein>
    <submittedName>
        <fullName evidence="4">2'-5'-oligoadenylate synthase 1A</fullName>
    </submittedName>
</protein>
<sequence length="454" mass="52266">MSRDLASNLKHMADDLAPSDTLTSKVKRIIDRLTLRLHDARFKWHHLINRAVPLGSFAKKTSLRIMMDLDLVVYLNEGEYPYEQFLNDLDDYLTMHDSYEDCVVRGINLTFVAEGTLHVDLLPARNMVPRNEESQGQRARKLQYDNMMRYIKNSPNPFDEGWKNSTGLSETAVEFVKRKNEKFHAGTLARLAKLWNKTVCVEEFHSGRSTIMEYISIRAAEIEQRNGRENTLKAFRRFLSIIGCQEEKINIFWTDYYKDSEIDDRMKRTRPLLLDPTNPFNNILRGKNKGYMEQMEKFARVTLGRLDEAECQALRGGDIDMIAIFQHQPSWMNLPLNSRPSAKKPRNFYVGVHDGDGGLLMPKTVKKSGALMDTDREIVESFLFSFTDITATSSKKKGERNVAERVQRDVQKMIAPDTSWSPGGEGSNKDARMEIPFKDENGRDKVLKVSFDMA</sequence>
<proteinExistence type="inferred from homology"/>
<dbReference type="Pfam" id="PF10421">
    <property type="entry name" value="OAS1_C"/>
    <property type="match status" value="1"/>
</dbReference>
<dbReference type="GO" id="GO:0005829">
    <property type="term" value="C:cytosol"/>
    <property type="evidence" value="ECO:0007669"/>
    <property type="project" value="TreeGrafter"/>
</dbReference>
<dbReference type="PANTHER" id="PTHR11258">
    <property type="entry name" value="2-5 OLIGOADENYLATE SYNTHETASE"/>
    <property type="match status" value="1"/>
</dbReference>
<dbReference type="GO" id="GO:0001730">
    <property type="term" value="F:2'-5'-oligoadenylate synthetase activity"/>
    <property type="evidence" value="ECO:0007669"/>
    <property type="project" value="TreeGrafter"/>
</dbReference>